<organism evidence="2 3">
    <name type="scientific">Sinanodonta woodiana</name>
    <name type="common">Chinese pond mussel</name>
    <name type="synonym">Anodonta woodiana</name>
    <dbReference type="NCBI Taxonomy" id="1069815"/>
    <lineage>
        <taxon>Eukaryota</taxon>
        <taxon>Metazoa</taxon>
        <taxon>Spiralia</taxon>
        <taxon>Lophotrochozoa</taxon>
        <taxon>Mollusca</taxon>
        <taxon>Bivalvia</taxon>
        <taxon>Autobranchia</taxon>
        <taxon>Heteroconchia</taxon>
        <taxon>Palaeoheterodonta</taxon>
        <taxon>Unionida</taxon>
        <taxon>Unionoidea</taxon>
        <taxon>Unionidae</taxon>
        <taxon>Unioninae</taxon>
        <taxon>Sinanodonta</taxon>
    </lineage>
</organism>
<comment type="caution">
    <text evidence="2">The sequence shown here is derived from an EMBL/GenBank/DDBJ whole genome shotgun (WGS) entry which is preliminary data.</text>
</comment>
<evidence type="ECO:0000313" key="3">
    <source>
        <dbReference type="Proteomes" id="UP001634394"/>
    </source>
</evidence>
<proteinExistence type="predicted"/>
<evidence type="ECO:0000256" key="1">
    <source>
        <dbReference type="SAM" id="Phobius"/>
    </source>
</evidence>
<keyword evidence="1" id="KW-0812">Transmembrane</keyword>
<dbReference type="EMBL" id="JBJQND010000010">
    <property type="protein sequence ID" value="KAL3864445.1"/>
    <property type="molecule type" value="Genomic_DNA"/>
</dbReference>
<keyword evidence="3" id="KW-1185">Reference proteome</keyword>
<evidence type="ECO:0000313" key="2">
    <source>
        <dbReference type="EMBL" id="KAL3864445.1"/>
    </source>
</evidence>
<feature type="transmembrane region" description="Helical" evidence="1">
    <location>
        <begin position="147"/>
        <end position="172"/>
    </location>
</feature>
<feature type="transmembrane region" description="Helical" evidence="1">
    <location>
        <begin position="40"/>
        <end position="63"/>
    </location>
</feature>
<evidence type="ECO:0008006" key="4">
    <source>
        <dbReference type="Google" id="ProtNLM"/>
    </source>
</evidence>
<name>A0ABD3VVP6_SINWO</name>
<dbReference type="Proteomes" id="UP001634394">
    <property type="component" value="Unassembled WGS sequence"/>
</dbReference>
<gene>
    <name evidence="2" type="ORF">ACJMK2_006129</name>
</gene>
<dbReference type="AlphaFoldDB" id="A0ABD3VVP6"/>
<feature type="transmembrane region" description="Helical" evidence="1">
    <location>
        <begin position="75"/>
        <end position="99"/>
    </location>
</feature>
<keyword evidence="1" id="KW-0472">Membrane</keyword>
<protein>
    <recommendedName>
        <fullName evidence="4">MARVEL domain-containing protein</fullName>
    </recommendedName>
</protein>
<accession>A0ABD3VVP6</accession>
<reference evidence="2 3" key="1">
    <citation type="submission" date="2024-11" db="EMBL/GenBank/DDBJ databases">
        <title>Chromosome-level genome assembly of the freshwater bivalve Anodonta woodiana.</title>
        <authorList>
            <person name="Chen X."/>
        </authorList>
    </citation>
    <scope>NUCLEOTIDE SEQUENCE [LARGE SCALE GENOMIC DNA]</scope>
    <source>
        <strain evidence="2">MN2024</strain>
        <tissue evidence="2">Gills</tissue>
    </source>
</reference>
<keyword evidence="1" id="KW-1133">Transmembrane helix</keyword>
<sequence>MPRCARNIIHCNCTFLTYIFIHMEHSLAAYHCYTFSSAEIMAYLLGSGWIWIGLAQTILGFVTSTNCDANVDFPIFIGVHGLLNMIYWICIIPFVICGYKQFEFRIVFYFAWIAEGALCITGLVLYANTAGYLKGCNKDCKTCSRDLITGSVVIESLNLIAYILVTLCIIAYEIKTKCKHCKLEDGWCERGHDAEPHVRRQIRPQEARIEPATVTNGIDHATGITVRTSRNQITGTTNYYIQHLNV</sequence>
<feature type="transmembrane region" description="Helical" evidence="1">
    <location>
        <begin position="106"/>
        <end position="127"/>
    </location>
</feature>